<evidence type="ECO:0000313" key="2">
    <source>
        <dbReference type="Proteomes" id="UP000185557"/>
    </source>
</evidence>
<sequence>MANDAARHSATPPGRGDPLDWDESAIALFAPLLEELLNDDLQPEPQPQLNLLQSLVEVAKDLDDICARLSGRPLTVSQMKALAGIEMLSGSLSAKTDDFVALFQD</sequence>
<keyword evidence="2" id="KW-1185">Reference proteome</keyword>
<dbReference type="EMBL" id="MRCG01000014">
    <property type="protein sequence ID" value="OKH46121.1"/>
    <property type="molecule type" value="Genomic_DNA"/>
</dbReference>
<protein>
    <submittedName>
        <fullName evidence="1">Uncharacterized protein</fullName>
    </submittedName>
</protein>
<dbReference type="RefSeq" id="WP_073609753.1">
    <property type="nucleotide sequence ID" value="NZ_MRCG01000014.1"/>
</dbReference>
<comment type="caution">
    <text evidence="1">The sequence shown here is derived from an EMBL/GenBank/DDBJ whole genome shotgun (WGS) entry which is preliminary data.</text>
</comment>
<dbReference type="AlphaFoldDB" id="A0A1U7J207"/>
<dbReference type="Proteomes" id="UP000185557">
    <property type="component" value="Unassembled WGS sequence"/>
</dbReference>
<organism evidence="1 2">
    <name type="scientific">Phormidium tenue NIES-30</name>
    <dbReference type="NCBI Taxonomy" id="549789"/>
    <lineage>
        <taxon>Bacteria</taxon>
        <taxon>Bacillati</taxon>
        <taxon>Cyanobacteriota</taxon>
        <taxon>Cyanophyceae</taxon>
        <taxon>Oscillatoriophycideae</taxon>
        <taxon>Oscillatoriales</taxon>
        <taxon>Oscillatoriaceae</taxon>
        <taxon>Phormidium</taxon>
    </lineage>
</organism>
<proteinExistence type="predicted"/>
<gene>
    <name evidence="1" type="ORF">NIES30_17645</name>
</gene>
<name>A0A1U7J207_9CYAN</name>
<accession>A0A1U7J207</accession>
<reference evidence="1 2" key="1">
    <citation type="submission" date="2016-11" db="EMBL/GenBank/DDBJ databases">
        <title>Draft Genome Sequences of Nine Cyanobacterial Strains from Diverse Habitats.</title>
        <authorList>
            <person name="Zhu T."/>
            <person name="Hou S."/>
            <person name="Lu X."/>
            <person name="Hess W.R."/>
        </authorList>
    </citation>
    <scope>NUCLEOTIDE SEQUENCE [LARGE SCALE GENOMIC DNA]</scope>
    <source>
        <strain evidence="1 2">NIES-30</strain>
    </source>
</reference>
<evidence type="ECO:0000313" key="1">
    <source>
        <dbReference type="EMBL" id="OKH46121.1"/>
    </source>
</evidence>